<keyword evidence="3" id="KW-1185">Reference proteome</keyword>
<dbReference type="SMART" id="SM00317">
    <property type="entry name" value="SET"/>
    <property type="match status" value="1"/>
</dbReference>
<dbReference type="eggNOG" id="KOG2084">
    <property type="taxonomic scope" value="Eukaryota"/>
</dbReference>
<organism evidence="3">
    <name type="scientific">Schizophyllum commune (strain H4-8 / FGSC 9210)</name>
    <name type="common">Split gill fungus</name>
    <dbReference type="NCBI Taxonomy" id="578458"/>
    <lineage>
        <taxon>Eukaryota</taxon>
        <taxon>Fungi</taxon>
        <taxon>Dikarya</taxon>
        <taxon>Basidiomycota</taxon>
        <taxon>Agaricomycotina</taxon>
        <taxon>Agaricomycetes</taxon>
        <taxon>Agaricomycetidae</taxon>
        <taxon>Agaricales</taxon>
        <taxon>Schizophyllaceae</taxon>
        <taxon>Schizophyllum</taxon>
    </lineage>
</organism>
<dbReference type="EMBL" id="GL377302">
    <property type="protein sequence ID" value="EFJ03425.1"/>
    <property type="molecule type" value="Genomic_DNA"/>
</dbReference>
<dbReference type="OMA" id="FECKCAL"/>
<dbReference type="InParanoid" id="D8PLZ0"/>
<dbReference type="Pfam" id="PF00856">
    <property type="entry name" value="SET"/>
    <property type="match status" value="1"/>
</dbReference>
<sequence length="360" mass="39387">MDQEQAIPPEETILRMVKLELSQVSGTDASARSSIVACVLDQLTLDMLNTIPTFLGYESLNPDDAPYCITPSSDPAVGLGMFVKEDLTEGDLILAERPLAILPASVLGGFSESDLEDLFDQLTALMDDRARSAFFALADCHKGPCRALGIFKTNGIGLGDDLVYPDDSGDSAYVGVFERASRINHSCSPNAVYHFDLQSFCLVVRAIRHISKGEEIFISYSETLLQAATRRQNSLQDYGFRCACPACAMSDISDAHRARIGSARPVDLRTPPEEIVAISGEQVWLIELEGLQMLGQYVENALFLIVAYTALEDPARAAVYEDKVRCWEIAIRGEHANFDNIELAKRAGLRIAAAARNDDT</sequence>
<dbReference type="SUPFAM" id="SSF82199">
    <property type="entry name" value="SET domain"/>
    <property type="match status" value="1"/>
</dbReference>
<evidence type="ECO:0000313" key="3">
    <source>
        <dbReference type="Proteomes" id="UP000007431"/>
    </source>
</evidence>
<dbReference type="AlphaFoldDB" id="D8PLZ0"/>
<gene>
    <name evidence="2" type="ORF">SCHCODRAFT_103387</name>
</gene>
<dbReference type="PANTHER" id="PTHR47332:SF2">
    <property type="entry name" value="SET-6"/>
    <property type="match status" value="1"/>
</dbReference>
<protein>
    <recommendedName>
        <fullName evidence="1">SET domain-containing protein</fullName>
    </recommendedName>
</protein>
<dbReference type="PROSITE" id="PS50280">
    <property type="entry name" value="SET"/>
    <property type="match status" value="1"/>
</dbReference>
<evidence type="ECO:0000259" key="1">
    <source>
        <dbReference type="PROSITE" id="PS50280"/>
    </source>
</evidence>
<dbReference type="PANTHER" id="PTHR47332">
    <property type="entry name" value="SET DOMAIN-CONTAINING PROTEIN 5"/>
    <property type="match status" value="1"/>
</dbReference>
<feature type="non-terminal residue" evidence="2">
    <location>
        <position position="360"/>
    </location>
</feature>
<dbReference type="VEuPathDB" id="FungiDB:SCHCODRAFT_02541064"/>
<dbReference type="Proteomes" id="UP000007431">
    <property type="component" value="Unassembled WGS sequence"/>
</dbReference>
<dbReference type="HOGENOM" id="CLU_028281_2_1_1"/>
<dbReference type="Gene3D" id="2.170.270.10">
    <property type="entry name" value="SET domain"/>
    <property type="match status" value="1"/>
</dbReference>
<dbReference type="KEGG" id="scm:SCHCO_02541064"/>
<reference evidence="2 3" key="1">
    <citation type="journal article" date="2010" name="Nat. Biotechnol.">
        <title>Genome sequence of the model mushroom Schizophyllum commune.</title>
        <authorList>
            <person name="Ohm R.A."/>
            <person name="de Jong J.F."/>
            <person name="Lugones L.G."/>
            <person name="Aerts A."/>
            <person name="Kothe E."/>
            <person name="Stajich J.E."/>
            <person name="de Vries R.P."/>
            <person name="Record E."/>
            <person name="Levasseur A."/>
            <person name="Baker S.E."/>
            <person name="Bartholomew K.A."/>
            <person name="Coutinho P.M."/>
            <person name="Erdmann S."/>
            <person name="Fowler T.J."/>
            <person name="Gathman A.C."/>
            <person name="Lombard V."/>
            <person name="Henrissat B."/>
            <person name="Knabe N."/>
            <person name="Kuees U."/>
            <person name="Lilly W.W."/>
            <person name="Lindquist E."/>
            <person name="Lucas S."/>
            <person name="Magnuson J.K."/>
            <person name="Piumi F."/>
            <person name="Raudaskoski M."/>
            <person name="Salamov A."/>
            <person name="Schmutz J."/>
            <person name="Schwarze F.W.M.R."/>
            <person name="vanKuyk P.A."/>
            <person name="Horton J.S."/>
            <person name="Grigoriev I.V."/>
            <person name="Woesten H.A.B."/>
        </authorList>
    </citation>
    <scope>NUCLEOTIDE SEQUENCE [LARGE SCALE GENOMIC DNA]</scope>
    <source>
        <strain evidence="3">H4-8 / FGSC 9210</strain>
    </source>
</reference>
<dbReference type="InterPro" id="IPR001214">
    <property type="entry name" value="SET_dom"/>
</dbReference>
<dbReference type="OrthoDB" id="5945798at2759"/>
<accession>D8PLZ0</accession>
<name>D8PLZ0_SCHCM</name>
<proteinExistence type="predicted"/>
<feature type="domain" description="SET" evidence="1">
    <location>
        <begin position="65"/>
        <end position="221"/>
    </location>
</feature>
<dbReference type="GeneID" id="9588834"/>
<evidence type="ECO:0000313" key="2">
    <source>
        <dbReference type="EMBL" id="EFJ03425.1"/>
    </source>
</evidence>
<dbReference type="CDD" id="cd20071">
    <property type="entry name" value="SET_SMYD"/>
    <property type="match status" value="1"/>
</dbReference>
<dbReference type="InterPro" id="IPR046341">
    <property type="entry name" value="SET_dom_sf"/>
</dbReference>
<dbReference type="InterPro" id="IPR053185">
    <property type="entry name" value="SET_domain_protein"/>
</dbReference>
<dbReference type="RefSeq" id="XP_003038327.1">
    <property type="nucleotide sequence ID" value="XM_003038281.1"/>
</dbReference>